<dbReference type="PROSITE" id="PS50026">
    <property type="entry name" value="EGF_3"/>
    <property type="match status" value="1"/>
</dbReference>
<evidence type="ECO:0000259" key="4">
    <source>
        <dbReference type="PROSITE" id="PS50026"/>
    </source>
</evidence>
<evidence type="ECO:0000313" key="5">
    <source>
        <dbReference type="EMBL" id="PMD16904.1"/>
    </source>
</evidence>
<feature type="compositionally biased region" description="Low complexity" evidence="2">
    <location>
        <begin position="155"/>
        <end position="165"/>
    </location>
</feature>
<feature type="disulfide bond" evidence="1">
    <location>
        <begin position="661"/>
        <end position="670"/>
    </location>
</feature>
<keyword evidence="6" id="KW-1185">Reference proteome</keyword>
<feature type="domain" description="EGF-like" evidence="4">
    <location>
        <begin position="632"/>
        <end position="671"/>
    </location>
</feature>
<feature type="compositionally biased region" description="Polar residues" evidence="2">
    <location>
        <begin position="128"/>
        <end position="141"/>
    </location>
</feature>
<comment type="caution">
    <text evidence="1">Lacks conserved residue(s) required for the propagation of feature annotation.</text>
</comment>
<keyword evidence="3" id="KW-0472">Membrane</keyword>
<evidence type="ECO:0000256" key="1">
    <source>
        <dbReference type="PROSITE-ProRule" id="PRU00076"/>
    </source>
</evidence>
<dbReference type="STRING" id="1745343.A0A2J6PSC8"/>
<feature type="region of interest" description="Disordered" evidence="2">
    <location>
        <begin position="754"/>
        <end position="822"/>
    </location>
</feature>
<evidence type="ECO:0000256" key="2">
    <source>
        <dbReference type="SAM" id="MobiDB-lite"/>
    </source>
</evidence>
<keyword evidence="1" id="KW-0245">EGF-like domain</keyword>
<feature type="region of interest" description="Disordered" evidence="2">
    <location>
        <begin position="520"/>
        <end position="584"/>
    </location>
</feature>
<keyword evidence="3" id="KW-0812">Transmembrane</keyword>
<protein>
    <recommendedName>
        <fullName evidence="4">EGF-like domain-containing protein</fullName>
    </recommendedName>
</protein>
<feature type="compositionally biased region" description="Acidic residues" evidence="2">
    <location>
        <begin position="254"/>
        <end position="263"/>
    </location>
</feature>
<feature type="region of interest" description="Disordered" evidence="2">
    <location>
        <begin position="436"/>
        <end position="455"/>
    </location>
</feature>
<feature type="compositionally biased region" description="Polar residues" evidence="2">
    <location>
        <begin position="203"/>
        <end position="215"/>
    </location>
</feature>
<dbReference type="OrthoDB" id="283575at2759"/>
<proteinExistence type="predicted"/>
<dbReference type="PROSITE" id="PS00022">
    <property type="entry name" value="EGF_1"/>
    <property type="match status" value="1"/>
</dbReference>
<feature type="region of interest" description="Disordered" evidence="2">
    <location>
        <begin position="1"/>
        <end position="336"/>
    </location>
</feature>
<accession>A0A2J6PSC8</accession>
<organism evidence="5 6">
    <name type="scientific">Hyaloscypha hepaticicola</name>
    <dbReference type="NCBI Taxonomy" id="2082293"/>
    <lineage>
        <taxon>Eukaryota</taxon>
        <taxon>Fungi</taxon>
        <taxon>Dikarya</taxon>
        <taxon>Ascomycota</taxon>
        <taxon>Pezizomycotina</taxon>
        <taxon>Leotiomycetes</taxon>
        <taxon>Helotiales</taxon>
        <taxon>Hyaloscyphaceae</taxon>
        <taxon>Hyaloscypha</taxon>
    </lineage>
</organism>
<dbReference type="InterPro" id="IPR000742">
    <property type="entry name" value="EGF"/>
</dbReference>
<feature type="region of interest" description="Disordered" evidence="2">
    <location>
        <begin position="363"/>
        <end position="392"/>
    </location>
</feature>
<feature type="compositionally biased region" description="Low complexity" evidence="2">
    <location>
        <begin position="756"/>
        <end position="768"/>
    </location>
</feature>
<dbReference type="AlphaFoldDB" id="A0A2J6PSC8"/>
<feature type="compositionally biased region" description="Low complexity" evidence="2">
    <location>
        <begin position="783"/>
        <end position="818"/>
    </location>
</feature>
<feature type="compositionally biased region" description="Basic and acidic residues" evidence="2">
    <location>
        <begin position="520"/>
        <end position="533"/>
    </location>
</feature>
<keyword evidence="1" id="KW-1015">Disulfide bond</keyword>
<reference evidence="5 6" key="1">
    <citation type="submission" date="2016-05" db="EMBL/GenBank/DDBJ databases">
        <title>A degradative enzymes factory behind the ericoid mycorrhizal symbiosis.</title>
        <authorList>
            <consortium name="DOE Joint Genome Institute"/>
            <person name="Martino E."/>
            <person name="Morin E."/>
            <person name="Grelet G."/>
            <person name="Kuo A."/>
            <person name="Kohler A."/>
            <person name="Daghino S."/>
            <person name="Barry K."/>
            <person name="Choi C."/>
            <person name="Cichocki N."/>
            <person name="Clum A."/>
            <person name="Copeland A."/>
            <person name="Hainaut M."/>
            <person name="Haridas S."/>
            <person name="Labutti K."/>
            <person name="Lindquist E."/>
            <person name="Lipzen A."/>
            <person name="Khouja H.-R."/>
            <person name="Murat C."/>
            <person name="Ohm R."/>
            <person name="Olson A."/>
            <person name="Spatafora J."/>
            <person name="Veneault-Fourrey C."/>
            <person name="Henrissat B."/>
            <person name="Grigoriev I."/>
            <person name="Martin F."/>
            <person name="Perotto S."/>
        </authorList>
    </citation>
    <scope>NUCLEOTIDE SEQUENCE [LARGE SCALE GENOMIC DNA]</scope>
    <source>
        <strain evidence="5 6">UAMH 7357</strain>
    </source>
</reference>
<dbReference type="EMBL" id="KZ613503">
    <property type="protein sequence ID" value="PMD16904.1"/>
    <property type="molecule type" value="Genomic_DNA"/>
</dbReference>
<sequence>MNQQWQPPRPAGGGSVRRAREMMEAGSTPEIPQAPRQNPYEQPKAIPQANRPRPQMPPALAGTRSGQGPIGVAISRPTQVPQWPLAAAIEGSPDQPYQPPAGRGAAPQRPPRPSHVPSMLDASRLQDHTPTFQYKPQNAQVGGSPEDEITSPVMSMSSRPSTISSVGTIPDFPVPMPVPSMLAVPQGGPPRRSANLGPPPTSRRGNSSYYSQASYVSPIPEESPRTQPSHESYASSAAIPSSWGTDSPGLRFTDDDDEYEDDYRDSTQQWKNEPIQEEGRESRESNNDDDDRGLIRSASLGKRAKPSMVTTKSSDSVRPSPRPSPQPQQGAKLERMGVLARAGGLVATAVPASRTRDVQRDTVWPMIGNPDSPLASGTGLIDKSSSNSEESVPQVARAITTDERAPNYTSTSDPNANAILGAYNAASGLAPAGGLAPKSITPSRTPSPGFNRLSAVRRPPRLDMDAVRDAEARGSLTSLPDLIRRATRLAAMMDRGKRPGSRLNDLNDFGDFPTDRQLEKELELDGSPEEKRQSGLSGMLSAFPPPGLGTPRDGTPVRPPSAWPSAYDGSRDIDSPPQQQPPKRRRCCGLPIWGFLLVLLILLVIIAAAVVVPLELLVFHKPKSSSSSAASALATCSTGTATACQNGGTSILDNGSCACICTNGFTGPTCTVANFTGCTTVNFPSGTYTNVTLGTAIPRLIADAQANFSIPLFESVILARFSAANLTCASENALVTFDGNSQRTGSAGDEALVQDSAATTSSSPSSTPAPSPNQKQKRRSVASESSYSDSYSYSTTLTTTPSTSSSTSSTTSATPTTSQDPNASFTITQQVLDFSRVAVLFVLQQEDIDNAVTAQSKLQQKFGDGLTVGDARNLSISVAPGGNTIDLVGYRLNLGNGSWEGGLNGTLSRRAILGRGGGLGGGLWGGL</sequence>
<dbReference type="PANTHER" id="PTHR17178:SF0">
    <property type="entry name" value="SERGLYCIN"/>
    <property type="match status" value="1"/>
</dbReference>
<name>A0A2J6PSC8_9HELO</name>
<dbReference type="Proteomes" id="UP000235672">
    <property type="component" value="Unassembled WGS sequence"/>
</dbReference>
<dbReference type="PANTHER" id="PTHR17178">
    <property type="entry name" value="SECRETORY GRANULE PROTEOGLYCAN CORE PROTEIN"/>
    <property type="match status" value="1"/>
</dbReference>
<feature type="compositionally biased region" description="Basic and acidic residues" evidence="2">
    <location>
        <begin position="277"/>
        <end position="286"/>
    </location>
</feature>
<dbReference type="PROSITE" id="PS01186">
    <property type="entry name" value="EGF_2"/>
    <property type="match status" value="1"/>
</dbReference>
<gene>
    <name evidence="5" type="ORF">NA56DRAFT_304874</name>
</gene>
<feature type="transmembrane region" description="Helical" evidence="3">
    <location>
        <begin position="592"/>
        <end position="618"/>
    </location>
</feature>
<evidence type="ECO:0000256" key="3">
    <source>
        <dbReference type="SAM" id="Phobius"/>
    </source>
</evidence>
<keyword evidence="3" id="KW-1133">Transmembrane helix</keyword>
<feature type="compositionally biased region" description="Polar residues" evidence="2">
    <location>
        <begin position="225"/>
        <end position="245"/>
    </location>
</feature>
<dbReference type="CDD" id="cd00054">
    <property type="entry name" value="EGF_CA"/>
    <property type="match status" value="1"/>
</dbReference>
<evidence type="ECO:0000313" key="6">
    <source>
        <dbReference type="Proteomes" id="UP000235672"/>
    </source>
</evidence>